<feature type="region of interest" description="Disordered" evidence="1">
    <location>
        <begin position="149"/>
        <end position="173"/>
    </location>
</feature>
<keyword evidence="2" id="KW-0732">Signal</keyword>
<dbReference type="AlphaFoldDB" id="A0A9D4PK75"/>
<feature type="chain" id="PRO_5038910663" description="Secreted protein" evidence="2">
    <location>
        <begin position="26"/>
        <end position="173"/>
    </location>
</feature>
<name>A0A9D4PK75_RHISA</name>
<evidence type="ECO:0000313" key="4">
    <source>
        <dbReference type="Proteomes" id="UP000821837"/>
    </source>
</evidence>
<accession>A0A9D4PK75</accession>
<dbReference type="EMBL" id="JABSTV010001253">
    <property type="protein sequence ID" value="KAH7944324.1"/>
    <property type="molecule type" value="Genomic_DNA"/>
</dbReference>
<reference evidence="3" key="1">
    <citation type="journal article" date="2020" name="Cell">
        <title>Large-Scale Comparative Analyses of Tick Genomes Elucidate Their Genetic Diversity and Vector Capacities.</title>
        <authorList>
            <consortium name="Tick Genome and Microbiome Consortium (TIGMIC)"/>
            <person name="Jia N."/>
            <person name="Wang J."/>
            <person name="Shi W."/>
            <person name="Du L."/>
            <person name="Sun Y."/>
            <person name="Zhan W."/>
            <person name="Jiang J.F."/>
            <person name="Wang Q."/>
            <person name="Zhang B."/>
            <person name="Ji P."/>
            <person name="Bell-Sakyi L."/>
            <person name="Cui X.M."/>
            <person name="Yuan T.T."/>
            <person name="Jiang B.G."/>
            <person name="Yang W.F."/>
            <person name="Lam T.T."/>
            <person name="Chang Q.C."/>
            <person name="Ding S.J."/>
            <person name="Wang X.J."/>
            <person name="Zhu J.G."/>
            <person name="Ruan X.D."/>
            <person name="Zhao L."/>
            <person name="Wei J.T."/>
            <person name="Ye R.Z."/>
            <person name="Que T.C."/>
            <person name="Du C.H."/>
            <person name="Zhou Y.H."/>
            <person name="Cheng J.X."/>
            <person name="Dai P.F."/>
            <person name="Guo W.B."/>
            <person name="Han X.H."/>
            <person name="Huang E.J."/>
            <person name="Li L.F."/>
            <person name="Wei W."/>
            <person name="Gao Y.C."/>
            <person name="Liu J.Z."/>
            <person name="Shao H.Z."/>
            <person name="Wang X."/>
            <person name="Wang C.C."/>
            <person name="Yang T.C."/>
            <person name="Huo Q.B."/>
            <person name="Li W."/>
            <person name="Chen H.Y."/>
            <person name="Chen S.E."/>
            <person name="Zhou L.G."/>
            <person name="Ni X.B."/>
            <person name="Tian J.H."/>
            <person name="Sheng Y."/>
            <person name="Liu T."/>
            <person name="Pan Y.S."/>
            <person name="Xia L.Y."/>
            <person name="Li J."/>
            <person name="Zhao F."/>
            <person name="Cao W.C."/>
        </authorList>
    </citation>
    <scope>NUCLEOTIDE SEQUENCE</scope>
    <source>
        <strain evidence="3">Rsan-2018</strain>
    </source>
</reference>
<protein>
    <recommendedName>
        <fullName evidence="5">Secreted protein</fullName>
    </recommendedName>
</protein>
<dbReference type="Proteomes" id="UP000821837">
    <property type="component" value="Unassembled WGS sequence"/>
</dbReference>
<gene>
    <name evidence="3" type="ORF">HPB52_018274</name>
</gene>
<reference evidence="3" key="2">
    <citation type="submission" date="2021-09" db="EMBL/GenBank/DDBJ databases">
        <authorList>
            <person name="Jia N."/>
            <person name="Wang J."/>
            <person name="Shi W."/>
            <person name="Du L."/>
            <person name="Sun Y."/>
            <person name="Zhan W."/>
            <person name="Jiang J."/>
            <person name="Wang Q."/>
            <person name="Zhang B."/>
            <person name="Ji P."/>
            <person name="Sakyi L.B."/>
            <person name="Cui X."/>
            <person name="Yuan T."/>
            <person name="Jiang B."/>
            <person name="Yang W."/>
            <person name="Lam T.T.-Y."/>
            <person name="Chang Q."/>
            <person name="Ding S."/>
            <person name="Wang X."/>
            <person name="Zhu J."/>
            <person name="Ruan X."/>
            <person name="Zhao L."/>
            <person name="Wei J."/>
            <person name="Que T."/>
            <person name="Du C."/>
            <person name="Cheng J."/>
            <person name="Dai P."/>
            <person name="Han X."/>
            <person name="Huang E."/>
            <person name="Gao Y."/>
            <person name="Liu J."/>
            <person name="Shao H."/>
            <person name="Ye R."/>
            <person name="Li L."/>
            <person name="Wei W."/>
            <person name="Wang X."/>
            <person name="Wang C."/>
            <person name="Huo Q."/>
            <person name="Li W."/>
            <person name="Guo W."/>
            <person name="Chen H."/>
            <person name="Chen S."/>
            <person name="Zhou L."/>
            <person name="Zhou L."/>
            <person name="Ni X."/>
            <person name="Tian J."/>
            <person name="Zhou Y."/>
            <person name="Sheng Y."/>
            <person name="Liu T."/>
            <person name="Pan Y."/>
            <person name="Xia L."/>
            <person name="Li J."/>
            <person name="Zhao F."/>
            <person name="Cao W."/>
        </authorList>
    </citation>
    <scope>NUCLEOTIDE SEQUENCE</scope>
    <source>
        <strain evidence="3">Rsan-2018</strain>
        <tissue evidence="3">Larvae</tissue>
    </source>
</reference>
<proteinExistence type="predicted"/>
<evidence type="ECO:0000256" key="1">
    <source>
        <dbReference type="SAM" id="MobiDB-lite"/>
    </source>
</evidence>
<evidence type="ECO:0000256" key="2">
    <source>
        <dbReference type="SAM" id="SignalP"/>
    </source>
</evidence>
<feature type="signal peptide" evidence="2">
    <location>
        <begin position="1"/>
        <end position="25"/>
    </location>
</feature>
<keyword evidence="4" id="KW-1185">Reference proteome</keyword>
<sequence>MRTSDNPFVFLVQFFLGLLLASSEGSLRSGESTTAQTHSFFLGLLLASSEGSLRSRESTTAQTHSVAYYHAPTIPSCTSSEMLPHHSPLPIPILTAHDQHQAPPTSSPTKARAAHWTLLGHGGTSGMRTSDNQFVFLVQSEGASAAPRAARSSLKCARPKSGVSAARRQSRHF</sequence>
<comment type="caution">
    <text evidence="3">The sequence shown here is derived from an EMBL/GenBank/DDBJ whole genome shotgun (WGS) entry which is preliminary data.</text>
</comment>
<organism evidence="3 4">
    <name type="scientific">Rhipicephalus sanguineus</name>
    <name type="common">Brown dog tick</name>
    <name type="synonym">Ixodes sanguineus</name>
    <dbReference type="NCBI Taxonomy" id="34632"/>
    <lineage>
        <taxon>Eukaryota</taxon>
        <taxon>Metazoa</taxon>
        <taxon>Ecdysozoa</taxon>
        <taxon>Arthropoda</taxon>
        <taxon>Chelicerata</taxon>
        <taxon>Arachnida</taxon>
        <taxon>Acari</taxon>
        <taxon>Parasitiformes</taxon>
        <taxon>Ixodida</taxon>
        <taxon>Ixodoidea</taxon>
        <taxon>Ixodidae</taxon>
        <taxon>Rhipicephalinae</taxon>
        <taxon>Rhipicephalus</taxon>
        <taxon>Rhipicephalus</taxon>
    </lineage>
</organism>
<evidence type="ECO:0000313" key="3">
    <source>
        <dbReference type="EMBL" id="KAH7944324.1"/>
    </source>
</evidence>
<evidence type="ECO:0008006" key="5">
    <source>
        <dbReference type="Google" id="ProtNLM"/>
    </source>
</evidence>